<organism evidence="2 3">
    <name type="scientific">Elysia crispata</name>
    <name type="common">lettuce slug</name>
    <dbReference type="NCBI Taxonomy" id="231223"/>
    <lineage>
        <taxon>Eukaryota</taxon>
        <taxon>Metazoa</taxon>
        <taxon>Spiralia</taxon>
        <taxon>Lophotrochozoa</taxon>
        <taxon>Mollusca</taxon>
        <taxon>Gastropoda</taxon>
        <taxon>Heterobranchia</taxon>
        <taxon>Euthyneura</taxon>
        <taxon>Panpulmonata</taxon>
        <taxon>Sacoglossa</taxon>
        <taxon>Placobranchoidea</taxon>
        <taxon>Plakobranchidae</taxon>
        <taxon>Elysia</taxon>
    </lineage>
</organism>
<proteinExistence type="predicted"/>
<protein>
    <recommendedName>
        <fullName evidence="1">PiggyBac transposable element-derived protein domain-containing protein</fullName>
    </recommendedName>
</protein>
<reference evidence="2" key="1">
    <citation type="journal article" date="2023" name="G3 (Bethesda)">
        <title>A reference genome for the long-term kleptoplast-retaining sea slug Elysia crispata morphotype clarki.</title>
        <authorList>
            <person name="Eastman K.E."/>
            <person name="Pendleton A.L."/>
            <person name="Shaikh M.A."/>
            <person name="Suttiyut T."/>
            <person name="Ogas R."/>
            <person name="Tomko P."/>
            <person name="Gavelis G."/>
            <person name="Widhalm J.R."/>
            <person name="Wisecaver J.H."/>
        </authorList>
    </citation>
    <scope>NUCLEOTIDE SEQUENCE</scope>
    <source>
        <strain evidence="2">ECLA1</strain>
    </source>
</reference>
<evidence type="ECO:0000313" key="2">
    <source>
        <dbReference type="EMBL" id="KAK3760793.1"/>
    </source>
</evidence>
<keyword evidence="3" id="KW-1185">Reference proteome</keyword>
<dbReference type="Pfam" id="PF13843">
    <property type="entry name" value="DDE_Tnp_1_7"/>
    <property type="match status" value="1"/>
</dbReference>
<dbReference type="PANTHER" id="PTHR46599">
    <property type="entry name" value="PIGGYBAC TRANSPOSABLE ELEMENT-DERIVED PROTEIN 4"/>
    <property type="match status" value="1"/>
</dbReference>
<dbReference type="InterPro" id="IPR029526">
    <property type="entry name" value="PGBD"/>
</dbReference>
<comment type="caution">
    <text evidence="2">The sequence shown here is derived from an EMBL/GenBank/DDBJ whole genome shotgun (WGS) entry which is preliminary data.</text>
</comment>
<gene>
    <name evidence="2" type="ORF">RRG08_064778</name>
</gene>
<evidence type="ECO:0000259" key="1">
    <source>
        <dbReference type="Pfam" id="PF13843"/>
    </source>
</evidence>
<dbReference type="Proteomes" id="UP001283361">
    <property type="component" value="Unassembled WGS sequence"/>
</dbReference>
<dbReference type="PANTHER" id="PTHR46599:SF3">
    <property type="entry name" value="PIGGYBAC TRANSPOSABLE ELEMENT-DERIVED PROTEIN 4"/>
    <property type="match status" value="1"/>
</dbReference>
<evidence type="ECO:0000313" key="3">
    <source>
        <dbReference type="Proteomes" id="UP001283361"/>
    </source>
</evidence>
<sequence>MDTTNPVDPPPDRLNNLDGTSEALEFFFALLDEEVQDDLIKEINAYAEVQIQKNTPLTKHSRYRDWEPIDRYQLSKFLAVLIAMGMDPRPYISDFWSTNGRLYTPWYEAVMFPRRKFQIVYHSMLHSSVTGYVYNLLIYFGKDTSYIPENDANSSQAVKISLEPSWLHFSTASHHIFADRYYTSQPQ</sequence>
<feature type="domain" description="PiggyBac transposable element-derived protein" evidence="1">
    <location>
        <begin position="23"/>
        <end position="118"/>
    </location>
</feature>
<name>A0AAE0Z0Q9_9GAST</name>
<dbReference type="EMBL" id="JAWDGP010004947">
    <property type="protein sequence ID" value="KAK3760793.1"/>
    <property type="molecule type" value="Genomic_DNA"/>
</dbReference>
<dbReference type="AlphaFoldDB" id="A0AAE0Z0Q9"/>
<accession>A0AAE0Z0Q9</accession>